<accession>A0ABP6QLP5</accession>
<feature type="compositionally biased region" description="Basic and acidic residues" evidence="1">
    <location>
        <begin position="81"/>
        <end position="95"/>
    </location>
</feature>
<keyword evidence="4" id="KW-1185">Reference proteome</keyword>
<keyword evidence="2" id="KW-0812">Transmembrane</keyword>
<keyword evidence="2" id="KW-1133">Transmembrane helix</keyword>
<sequence length="165" mass="17648">MSVPVKGRVVWLALSAAVIVAAAVTGVFLIRGGTDPSGPKNDKKVQVAALQEDTSAPTAEPIPPDTVPSEKPTVVPQATGLKEETIAPRADREKQGTTSLPANFDGCDHNYGEPTQCVPWTFPDGIELYEDKCLWLKINGFRKTKVHGADRQKLDPDGNKIACDG</sequence>
<keyword evidence="2" id="KW-0472">Membrane</keyword>
<dbReference type="Proteomes" id="UP001501237">
    <property type="component" value="Unassembled WGS sequence"/>
</dbReference>
<evidence type="ECO:0000256" key="1">
    <source>
        <dbReference type="SAM" id="MobiDB-lite"/>
    </source>
</evidence>
<dbReference type="RefSeq" id="WP_344837727.1">
    <property type="nucleotide sequence ID" value="NZ_BAAAUV010000032.1"/>
</dbReference>
<dbReference type="EMBL" id="BAAAUV010000032">
    <property type="protein sequence ID" value="GAA3237401.1"/>
    <property type="molecule type" value="Genomic_DNA"/>
</dbReference>
<proteinExistence type="predicted"/>
<gene>
    <name evidence="3" type="ORF">GCM10010468_72300</name>
</gene>
<evidence type="ECO:0000256" key="2">
    <source>
        <dbReference type="SAM" id="Phobius"/>
    </source>
</evidence>
<name>A0ABP6QLP5_9ACTN</name>
<comment type="caution">
    <text evidence="3">The sequence shown here is derived from an EMBL/GenBank/DDBJ whole genome shotgun (WGS) entry which is preliminary data.</text>
</comment>
<evidence type="ECO:0000313" key="4">
    <source>
        <dbReference type="Proteomes" id="UP001501237"/>
    </source>
</evidence>
<protein>
    <submittedName>
        <fullName evidence="3">Uncharacterized protein</fullName>
    </submittedName>
</protein>
<feature type="transmembrane region" description="Helical" evidence="2">
    <location>
        <begin position="12"/>
        <end position="30"/>
    </location>
</feature>
<reference evidence="4" key="1">
    <citation type="journal article" date="2019" name="Int. J. Syst. Evol. Microbiol.">
        <title>The Global Catalogue of Microorganisms (GCM) 10K type strain sequencing project: providing services to taxonomists for standard genome sequencing and annotation.</title>
        <authorList>
            <consortium name="The Broad Institute Genomics Platform"/>
            <consortium name="The Broad Institute Genome Sequencing Center for Infectious Disease"/>
            <person name="Wu L."/>
            <person name="Ma J."/>
        </authorList>
    </citation>
    <scope>NUCLEOTIDE SEQUENCE [LARGE SCALE GENOMIC DNA]</scope>
    <source>
        <strain evidence="4">JCM 9377</strain>
    </source>
</reference>
<feature type="region of interest" description="Disordered" evidence="1">
    <location>
        <begin position="51"/>
        <end position="99"/>
    </location>
</feature>
<organism evidence="3 4">
    <name type="scientific">Actinocorallia longicatena</name>
    <dbReference type="NCBI Taxonomy" id="111803"/>
    <lineage>
        <taxon>Bacteria</taxon>
        <taxon>Bacillati</taxon>
        <taxon>Actinomycetota</taxon>
        <taxon>Actinomycetes</taxon>
        <taxon>Streptosporangiales</taxon>
        <taxon>Thermomonosporaceae</taxon>
        <taxon>Actinocorallia</taxon>
    </lineage>
</organism>
<evidence type="ECO:0000313" key="3">
    <source>
        <dbReference type="EMBL" id="GAA3237401.1"/>
    </source>
</evidence>